<dbReference type="EMBL" id="AEIJ01000918">
    <property type="status" value="NOT_ANNOTATED_CDS"/>
    <property type="molecule type" value="Genomic_DNA"/>
</dbReference>
<sequence length="244" mass="27484">MHPYKLETPFVEWYTRYENGQRIRKDVTREGRVFIAGDAFHTHSPKAGQSRHERPPIGLRLGAAPNRSRADRSRPQAIASAPSTDEGEPDGVSLKEFTAFVIKMGHWASGTAVHYKESIVVAAEATINLVAPGLPLGKRFESHQVVLMADARPWHLGDRLESDGKWRIILFAGGVRDLTQRQKLDEVEAYLDSTFSLRDRRSDILWPQKGAFGSRDYLKIFSDDESWFSGHGEFFAGFMMPVVA</sequence>
<protein>
    <recommendedName>
        <fullName evidence="12">FAD-binding domain-containing protein</fullName>
    </recommendedName>
</protein>
<reference evidence="11" key="1">
    <citation type="submission" date="2010-11" db="EMBL/GenBank/DDBJ databases">
        <title>The genome sequence of Microbotryum violaceum strain p1A1 Lamole.</title>
        <authorList>
            <person name="Cuomo C."/>
            <person name="Perlin M."/>
            <person name="Young S.K."/>
            <person name="Zeng Q."/>
            <person name="Gargeya S."/>
            <person name="Alvarado L."/>
            <person name="Berlin A."/>
            <person name="Chapman S.B."/>
            <person name="Chen Z."/>
            <person name="Freedman E."/>
            <person name="Gellesch M."/>
            <person name="Goldberg J."/>
            <person name="Griggs A."/>
            <person name="Gujja S."/>
            <person name="Heilman E."/>
            <person name="Heiman D."/>
            <person name="Howarth C."/>
            <person name="Mehta T."/>
            <person name="Neiman D."/>
            <person name="Pearson M."/>
            <person name="Roberts A."/>
            <person name="Saif S."/>
            <person name="Shea T."/>
            <person name="Shenoy N."/>
            <person name="Sisk P."/>
            <person name="Stolte C."/>
            <person name="Sykes S."/>
            <person name="White J."/>
            <person name="Yandava C."/>
            <person name="Haas B."/>
            <person name="Nusbaum C."/>
            <person name="Birren B."/>
        </authorList>
    </citation>
    <scope>NUCLEOTIDE SEQUENCE [LARGE SCALE GENOMIC DNA]</scope>
    <source>
        <strain evidence="11">p1A1 Lamole</strain>
    </source>
</reference>
<dbReference type="STRING" id="683840.U5HIL2"/>
<evidence type="ECO:0000256" key="5">
    <source>
        <dbReference type="ARBA" id="ARBA00023002"/>
    </source>
</evidence>
<dbReference type="InterPro" id="IPR002938">
    <property type="entry name" value="FAD-bd"/>
</dbReference>
<dbReference type="SUPFAM" id="SSF52833">
    <property type="entry name" value="Thioredoxin-like"/>
    <property type="match status" value="1"/>
</dbReference>
<dbReference type="InterPro" id="IPR012941">
    <property type="entry name" value="Phe_hydrox_C_dim_dom"/>
</dbReference>
<dbReference type="GO" id="GO:0016709">
    <property type="term" value="F:oxidoreductase activity, acting on paired donors, with incorporation or reduction of molecular oxygen, NAD(P)H as one donor, and incorporation of one atom of oxygen"/>
    <property type="evidence" value="ECO:0007669"/>
    <property type="project" value="UniProtKB-ARBA"/>
</dbReference>
<evidence type="ECO:0000313" key="10">
    <source>
        <dbReference type="EnsemblFungi" id="MVLG_06862T0"/>
    </source>
</evidence>
<dbReference type="GO" id="GO:0071949">
    <property type="term" value="F:FAD binding"/>
    <property type="evidence" value="ECO:0007669"/>
    <property type="project" value="InterPro"/>
</dbReference>
<dbReference type="Gene3D" id="3.30.9.10">
    <property type="entry name" value="D-Amino Acid Oxidase, subunit A, domain 2"/>
    <property type="match status" value="1"/>
</dbReference>
<dbReference type="InterPro" id="IPR036188">
    <property type="entry name" value="FAD/NAD-bd_sf"/>
</dbReference>
<evidence type="ECO:0000259" key="8">
    <source>
        <dbReference type="Pfam" id="PF07976"/>
    </source>
</evidence>
<dbReference type="Gene3D" id="3.50.50.60">
    <property type="entry name" value="FAD/NAD(P)-binding domain"/>
    <property type="match status" value="1"/>
</dbReference>
<feature type="domain" description="FAD-binding" evidence="7">
    <location>
        <begin position="11"/>
        <end position="49"/>
    </location>
</feature>
<feature type="domain" description="Phenol hydroxylase-like C-terminal dimerisation" evidence="8">
    <location>
        <begin position="113"/>
        <end position="196"/>
    </location>
</feature>
<dbReference type="InterPro" id="IPR050641">
    <property type="entry name" value="RIFMO-like"/>
</dbReference>
<dbReference type="Gene3D" id="3.40.30.20">
    <property type="match status" value="1"/>
</dbReference>
<comment type="similarity">
    <text evidence="2">Belongs to the PheA/TfdB FAD monooxygenase family.</text>
</comment>
<proteinExistence type="inferred from homology"/>
<dbReference type="Pfam" id="PF07976">
    <property type="entry name" value="Phe_hydrox_dim"/>
    <property type="match status" value="1"/>
</dbReference>
<evidence type="ECO:0000256" key="3">
    <source>
        <dbReference type="ARBA" id="ARBA00022630"/>
    </source>
</evidence>
<dbReference type="InterPro" id="IPR038220">
    <property type="entry name" value="PHOX_C_sf"/>
</dbReference>
<dbReference type="PANTHER" id="PTHR43004">
    <property type="entry name" value="TRK SYSTEM POTASSIUM UPTAKE PROTEIN"/>
    <property type="match status" value="1"/>
</dbReference>
<comment type="cofactor">
    <cofactor evidence="1">
        <name>FAD</name>
        <dbReference type="ChEBI" id="CHEBI:57692"/>
    </cofactor>
</comment>
<dbReference type="HOGENOM" id="CLU_1138738_0_0_1"/>
<reference evidence="10" key="4">
    <citation type="submission" date="2015-06" db="UniProtKB">
        <authorList>
            <consortium name="EnsemblFungi"/>
        </authorList>
    </citation>
    <scope>IDENTIFICATION</scope>
</reference>
<keyword evidence="11" id="KW-1185">Reference proteome</keyword>
<evidence type="ECO:0000259" key="7">
    <source>
        <dbReference type="Pfam" id="PF01494"/>
    </source>
</evidence>
<dbReference type="InterPro" id="IPR036249">
    <property type="entry name" value="Thioredoxin-like_sf"/>
</dbReference>
<keyword evidence="3" id="KW-0285">Flavoprotein</keyword>
<reference evidence="9" key="2">
    <citation type="submission" date="2010-11" db="EMBL/GenBank/DDBJ databases">
        <authorList>
            <consortium name="The Broad Institute Genome Sequencing Platform"/>
            <person name="Earl A."/>
            <person name="Ward D."/>
            <person name="Feldgarden M."/>
            <person name="Gevers D."/>
            <person name="Butler R."/>
            <person name="Young S.K."/>
            <person name="Zeng Q."/>
            <person name="Gargeya S."/>
            <person name="Fitzgerald M."/>
            <person name="Haas B."/>
            <person name="Abouelleil A."/>
            <person name="Alvarado L."/>
            <person name="Arachchi H.M."/>
            <person name="Berlin A."/>
            <person name="Brown A."/>
            <person name="Chapman S.B."/>
            <person name="Chen Z."/>
            <person name="Dunbar C."/>
            <person name="Freedman E."/>
            <person name="Gearin G."/>
            <person name="Gellesch M."/>
            <person name="Goldberg J."/>
            <person name="Griggs A."/>
            <person name="Gujja S."/>
            <person name="Heilman E."/>
            <person name="Heiman D."/>
            <person name="Howarth C."/>
            <person name="Larson L."/>
            <person name="Lui A."/>
            <person name="MacDonald P.J.P."/>
            <person name="Mehta T."/>
            <person name="Montmayeur A."/>
            <person name="Murphy C."/>
            <person name="Neiman D."/>
            <person name="Pearson M."/>
            <person name="Priest M."/>
            <person name="Roberts A."/>
            <person name="Saif S."/>
            <person name="Shea T."/>
            <person name="Shenoy N."/>
            <person name="Sisk P."/>
            <person name="Stolte C."/>
            <person name="Sykes S."/>
            <person name="White J."/>
            <person name="Yandava C."/>
            <person name="Wortman J."/>
            <person name="Nusbaum C."/>
            <person name="Birren B."/>
        </authorList>
    </citation>
    <scope>NUCLEOTIDE SEQUENCE</scope>
    <source>
        <strain evidence="9">P1A1 Lamole</strain>
    </source>
</reference>
<dbReference type="InParanoid" id="U5HIL2"/>
<reference evidence="9 11" key="3">
    <citation type="journal article" date="2015" name="BMC Genomics">
        <title>Sex and parasites: genomic and transcriptomic analysis of Microbotryum lychnidis-dioicae, the biotrophic and plant-castrating anther smut fungus.</title>
        <authorList>
            <person name="Perlin M.H."/>
            <person name="Amselem J."/>
            <person name="Fontanillas E."/>
            <person name="Toh S.S."/>
            <person name="Chen Z."/>
            <person name="Goldberg J."/>
            <person name="Duplessis S."/>
            <person name="Henrissat B."/>
            <person name="Young S."/>
            <person name="Zeng Q."/>
            <person name="Aguileta G."/>
            <person name="Petit E."/>
            <person name="Badouin H."/>
            <person name="Andrews J."/>
            <person name="Razeeq D."/>
            <person name="Gabaldon T."/>
            <person name="Quesneville H."/>
            <person name="Giraud T."/>
            <person name="Hood M.E."/>
            <person name="Schultz D.J."/>
            <person name="Cuomo C.A."/>
        </authorList>
    </citation>
    <scope>NUCLEOTIDE SEQUENCE [LARGE SCALE GENOMIC DNA]</scope>
    <source>
        <strain evidence="9">P1A1 Lamole</strain>
        <strain evidence="11">p1A1 Lamole</strain>
    </source>
</reference>
<evidence type="ECO:0000256" key="1">
    <source>
        <dbReference type="ARBA" id="ARBA00001974"/>
    </source>
</evidence>
<gene>
    <name evidence="9" type="ORF">MVLG_06862</name>
</gene>
<name>U5HIL2_USTV1</name>
<dbReference type="EMBL" id="GL541803">
    <property type="protein sequence ID" value="KDE02579.1"/>
    <property type="molecule type" value="Genomic_DNA"/>
</dbReference>
<dbReference type="AlphaFoldDB" id="U5HIL2"/>
<dbReference type="Proteomes" id="UP000017200">
    <property type="component" value="Unassembled WGS sequence"/>
</dbReference>
<dbReference type="OrthoDB" id="2536619at2759"/>
<keyword evidence="5" id="KW-0560">Oxidoreductase</keyword>
<dbReference type="Pfam" id="PF01494">
    <property type="entry name" value="FAD_binding_3"/>
    <property type="match status" value="1"/>
</dbReference>
<evidence type="ECO:0000256" key="2">
    <source>
        <dbReference type="ARBA" id="ARBA00007801"/>
    </source>
</evidence>
<evidence type="ECO:0000313" key="11">
    <source>
        <dbReference type="Proteomes" id="UP000017200"/>
    </source>
</evidence>
<dbReference type="PANTHER" id="PTHR43004:SF19">
    <property type="entry name" value="BINDING MONOOXYGENASE, PUTATIVE (JCVI)-RELATED"/>
    <property type="match status" value="1"/>
</dbReference>
<accession>U5HIL2</accession>
<evidence type="ECO:0000313" key="9">
    <source>
        <dbReference type="EMBL" id="KDE02579.1"/>
    </source>
</evidence>
<evidence type="ECO:0000256" key="6">
    <source>
        <dbReference type="SAM" id="MobiDB-lite"/>
    </source>
</evidence>
<keyword evidence="4" id="KW-0274">FAD</keyword>
<evidence type="ECO:0000256" key="4">
    <source>
        <dbReference type="ARBA" id="ARBA00022827"/>
    </source>
</evidence>
<organism evidence="9">
    <name type="scientific">Microbotryum lychnidis-dioicae (strain p1A1 Lamole / MvSl-1064)</name>
    <name type="common">Anther smut fungus</name>
    <dbReference type="NCBI Taxonomy" id="683840"/>
    <lineage>
        <taxon>Eukaryota</taxon>
        <taxon>Fungi</taxon>
        <taxon>Dikarya</taxon>
        <taxon>Basidiomycota</taxon>
        <taxon>Pucciniomycotina</taxon>
        <taxon>Microbotryomycetes</taxon>
        <taxon>Microbotryales</taxon>
        <taxon>Microbotryaceae</taxon>
        <taxon>Microbotryum</taxon>
    </lineage>
</organism>
<dbReference type="EnsemblFungi" id="MVLG_06862T0">
    <property type="protein sequence ID" value="MVLG_06862T0"/>
    <property type="gene ID" value="MVLG_06862"/>
</dbReference>
<feature type="region of interest" description="Disordered" evidence="6">
    <location>
        <begin position="40"/>
        <end position="90"/>
    </location>
</feature>
<evidence type="ECO:0008006" key="12">
    <source>
        <dbReference type="Google" id="ProtNLM"/>
    </source>
</evidence>